<proteinExistence type="predicted"/>
<dbReference type="RefSeq" id="WP_153096613.1">
    <property type="nucleotide sequence ID" value="NZ_VZBP01000063.1"/>
</dbReference>
<evidence type="ECO:0000313" key="1">
    <source>
        <dbReference type="EMBL" id="MQO09123.1"/>
    </source>
</evidence>
<evidence type="ECO:0000313" key="2">
    <source>
        <dbReference type="Proteomes" id="UP000405805"/>
    </source>
</evidence>
<evidence type="ECO:0008006" key="3">
    <source>
        <dbReference type="Google" id="ProtNLM"/>
    </source>
</evidence>
<gene>
    <name evidence="1" type="ORF">F7D57_05165</name>
</gene>
<protein>
    <recommendedName>
        <fullName evidence="3">DUF4272 domain-containing protein</fullName>
    </recommendedName>
</protein>
<comment type="caution">
    <text evidence="1">The sequence shown here is derived from an EMBL/GenBank/DDBJ whole genome shotgun (WGS) entry which is preliminary data.</text>
</comment>
<name>A0AA90VDB5_9BACT</name>
<reference evidence="2" key="1">
    <citation type="submission" date="2019-09" db="EMBL/GenBank/DDBJ databases">
        <title>Distinct polysaccharide growth profiles of human intestinal Prevotella copri isolates.</title>
        <authorList>
            <person name="Fehlner-Peach H."/>
            <person name="Magnabosco C."/>
            <person name="Raghavan V."/>
            <person name="Scher J.U."/>
            <person name="Tett A."/>
            <person name="Cox L.M."/>
            <person name="Gottsegen C."/>
            <person name="Watters A."/>
            <person name="Wiltshire- Gordon J.D."/>
            <person name="Segata N."/>
            <person name="Bonneau R."/>
            <person name="Littman D.R."/>
        </authorList>
    </citation>
    <scope>NUCLEOTIDE SEQUENCE [LARGE SCALE GENOMIC DNA]</scope>
    <source>
        <strain evidence="2">iA624</strain>
    </source>
</reference>
<dbReference type="AlphaFoldDB" id="A0AA90VDB5"/>
<accession>A0AA90VDB5</accession>
<dbReference type="Proteomes" id="UP000405805">
    <property type="component" value="Unassembled WGS sequence"/>
</dbReference>
<dbReference type="EMBL" id="VZBP01000063">
    <property type="protein sequence ID" value="MQO09123.1"/>
    <property type="molecule type" value="Genomic_DNA"/>
</dbReference>
<organism evidence="1 2">
    <name type="scientific">Segatella copri</name>
    <dbReference type="NCBI Taxonomy" id="165179"/>
    <lineage>
        <taxon>Bacteria</taxon>
        <taxon>Pseudomonadati</taxon>
        <taxon>Bacteroidota</taxon>
        <taxon>Bacteroidia</taxon>
        <taxon>Bacteroidales</taxon>
        <taxon>Prevotellaceae</taxon>
        <taxon>Segatella</taxon>
    </lineage>
</organism>
<sequence>MKNPFEWFHNLYYGEKNSLSAFDTKNPTSLDSLLKKIYMIGRKHVNLRMKNSLPAFNAAYYVAVCLANTEGIDESNFDDEINDAIRIIWIEDYNRHHPIYETYFPFAELMLIKWMVYAILSRQESISDEMEFFLQEFRDKLQADVTDEDLSNSGEGNELAFLLEIAEVIDDWKYRYHTDLHPHPLDPKYYSIFTWVNQVRLYTLEELEAQISFFPTQDEQMAFLCWARDAAKQAPPKESSYATSDAESLPF</sequence>